<sequence length="110" mass="13098">MEEPNLNEWDEERYRELNSYFRVRIQVLVDSDPVIKEMVQQGKSMQLSDLINQLSEDDQQLWHEFIKLDAIKLHFDMQNHLEGKGTPYNPRDGFSSSADDDEEDERPPTW</sequence>
<proteinExistence type="predicted"/>
<feature type="compositionally biased region" description="Acidic residues" evidence="1">
    <location>
        <begin position="98"/>
        <end position="110"/>
    </location>
</feature>
<comment type="caution">
    <text evidence="2">The sequence shown here is derived from an EMBL/GenBank/DDBJ whole genome shotgun (WGS) entry which is preliminary data.</text>
</comment>
<dbReference type="Proteomes" id="UP000474777">
    <property type="component" value="Unassembled WGS sequence"/>
</dbReference>
<evidence type="ECO:0000256" key="1">
    <source>
        <dbReference type="SAM" id="MobiDB-lite"/>
    </source>
</evidence>
<dbReference type="RefSeq" id="WP_163914598.1">
    <property type="nucleotide sequence ID" value="NZ_JAAGWD010000003.1"/>
</dbReference>
<dbReference type="AlphaFoldDB" id="A0A6B3LPS8"/>
<accession>A0A6B3LPS8</accession>
<keyword evidence="3" id="KW-1185">Reference proteome</keyword>
<evidence type="ECO:0000313" key="3">
    <source>
        <dbReference type="Proteomes" id="UP000474777"/>
    </source>
</evidence>
<reference evidence="2 3" key="1">
    <citation type="submission" date="2020-02" db="EMBL/GenBank/DDBJ databases">
        <authorList>
            <person name="Kim M.K."/>
        </authorList>
    </citation>
    <scope>NUCLEOTIDE SEQUENCE [LARGE SCALE GENOMIC DNA]</scope>
    <source>
        <strain evidence="2 3">BT327</strain>
    </source>
</reference>
<feature type="region of interest" description="Disordered" evidence="1">
    <location>
        <begin position="80"/>
        <end position="110"/>
    </location>
</feature>
<evidence type="ECO:0000313" key="2">
    <source>
        <dbReference type="EMBL" id="NEM97853.1"/>
    </source>
</evidence>
<protein>
    <submittedName>
        <fullName evidence="2">Uncharacterized protein</fullName>
    </submittedName>
</protein>
<organism evidence="2 3">
    <name type="scientific">Pontibacter burrus</name>
    <dbReference type="NCBI Taxonomy" id="2704466"/>
    <lineage>
        <taxon>Bacteria</taxon>
        <taxon>Pseudomonadati</taxon>
        <taxon>Bacteroidota</taxon>
        <taxon>Cytophagia</taxon>
        <taxon>Cytophagales</taxon>
        <taxon>Hymenobacteraceae</taxon>
        <taxon>Pontibacter</taxon>
    </lineage>
</organism>
<dbReference type="EMBL" id="JAAGWD010000003">
    <property type="protein sequence ID" value="NEM97853.1"/>
    <property type="molecule type" value="Genomic_DNA"/>
</dbReference>
<name>A0A6B3LPS8_9BACT</name>
<gene>
    <name evidence="2" type="ORF">GXP69_09120</name>
</gene>